<keyword evidence="4" id="KW-1185">Reference proteome</keyword>
<organism evidence="3 4">
    <name type="scientific">Rhynocoris fuscipes</name>
    <dbReference type="NCBI Taxonomy" id="488301"/>
    <lineage>
        <taxon>Eukaryota</taxon>
        <taxon>Metazoa</taxon>
        <taxon>Ecdysozoa</taxon>
        <taxon>Arthropoda</taxon>
        <taxon>Hexapoda</taxon>
        <taxon>Insecta</taxon>
        <taxon>Pterygota</taxon>
        <taxon>Neoptera</taxon>
        <taxon>Paraneoptera</taxon>
        <taxon>Hemiptera</taxon>
        <taxon>Heteroptera</taxon>
        <taxon>Panheteroptera</taxon>
        <taxon>Cimicomorpha</taxon>
        <taxon>Reduviidae</taxon>
        <taxon>Harpactorinae</taxon>
        <taxon>Harpactorini</taxon>
        <taxon>Rhynocoris</taxon>
    </lineage>
</organism>
<evidence type="ECO:0000256" key="1">
    <source>
        <dbReference type="SAM" id="Phobius"/>
    </source>
</evidence>
<protein>
    <submittedName>
        <fullName evidence="3">Uncharacterized protein</fullName>
    </submittedName>
</protein>
<feature type="chain" id="PRO_5043855820" evidence="2">
    <location>
        <begin position="18"/>
        <end position="180"/>
    </location>
</feature>
<name>A0AAW1CNZ4_9HEMI</name>
<keyword evidence="1" id="KW-1133">Transmembrane helix</keyword>
<keyword evidence="1" id="KW-0812">Transmembrane</keyword>
<evidence type="ECO:0000256" key="2">
    <source>
        <dbReference type="SAM" id="SignalP"/>
    </source>
</evidence>
<sequence>MLYLCAVIIVLIGTTNSQNVSSEARDFSGYPSSHQYDTGYDSTGSYGQTMEKWIPPTIALPSLAGCGGSVTSLFKPILTALIGAALLKLPLLFIAKALLLKLALPFGVLVAASPIFLPLLYMMFTKNSQPTTVTMSTPKPEQGDGRELINFLESSSCLEHIACTIGNSQARSDTVKPVNW</sequence>
<feature type="transmembrane region" description="Helical" evidence="1">
    <location>
        <begin position="102"/>
        <end position="124"/>
    </location>
</feature>
<keyword evidence="1" id="KW-0472">Membrane</keyword>
<gene>
    <name evidence="3" type="ORF">O3M35_002302</name>
</gene>
<dbReference type="Proteomes" id="UP001461498">
    <property type="component" value="Unassembled WGS sequence"/>
</dbReference>
<dbReference type="EMBL" id="JAPXFL010000011">
    <property type="protein sequence ID" value="KAK9499225.1"/>
    <property type="molecule type" value="Genomic_DNA"/>
</dbReference>
<comment type="caution">
    <text evidence="3">The sequence shown here is derived from an EMBL/GenBank/DDBJ whole genome shotgun (WGS) entry which is preliminary data.</text>
</comment>
<evidence type="ECO:0000313" key="4">
    <source>
        <dbReference type="Proteomes" id="UP001461498"/>
    </source>
</evidence>
<keyword evidence="2" id="KW-0732">Signal</keyword>
<proteinExistence type="predicted"/>
<feature type="signal peptide" evidence="2">
    <location>
        <begin position="1"/>
        <end position="17"/>
    </location>
</feature>
<accession>A0AAW1CNZ4</accession>
<evidence type="ECO:0000313" key="3">
    <source>
        <dbReference type="EMBL" id="KAK9499225.1"/>
    </source>
</evidence>
<dbReference type="AlphaFoldDB" id="A0AAW1CNZ4"/>
<reference evidence="3 4" key="1">
    <citation type="submission" date="2022-12" db="EMBL/GenBank/DDBJ databases">
        <title>Chromosome-level genome assembly of true bugs.</title>
        <authorList>
            <person name="Ma L."/>
            <person name="Li H."/>
        </authorList>
    </citation>
    <scope>NUCLEOTIDE SEQUENCE [LARGE SCALE GENOMIC DNA]</scope>
    <source>
        <strain evidence="3">Lab_2022b</strain>
    </source>
</reference>